<name>A0A7M2XHB7_9NOCA</name>
<dbReference type="EMBL" id="CP063450">
    <property type="protein sequence ID" value="QOV97226.1"/>
    <property type="molecule type" value="Genomic_DNA"/>
</dbReference>
<dbReference type="AlphaFoldDB" id="A0A7M2XHB7"/>
<dbReference type="Pfam" id="PF25355">
    <property type="entry name" value="DUF7882"/>
    <property type="match status" value="1"/>
</dbReference>
<protein>
    <recommendedName>
        <fullName evidence="1">DUF7882 domain-containing protein</fullName>
    </recommendedName>
</protein>
<reference evidence="2 3" key="1">
    <citation type="submission" date="2020-10" db="EMBL/GenBank/DDBJ databases">
        <title>Whole genome sequence of oil-degrading bacteria Rhodococcus pyridinivorans strain 5Ap.</title>
        <authorList>
            <person name="Akhremchuk A.E."/>
            <person name="Valentovich L.N."/>
            <person name="Charniauskaya M.I."/>
            <person name="Bukliarevich H.A."/>
            <person name="Titok M.A."/>
        </authorList>
    </citation>
    <scope>NUCLEOTIDE SEQUENCE [LARGE SCALE GENOMIC DNA]</scope>
    <source>
        <strain evidence="2 3">5Ap</strain>
    </source>
</reference>
<keyword evidence="3" id="KW-1185">Reference proteome</keyword>
<accession>A0A7M2XHB7</accession>
<dbReference type="RefSeq" id="WP_193902256.1">
    <property type="nucleotide sequence ID" value="NZ_CP063450.1"/>
</dbReference>
<evidence type="ECO:0000259" key="1">
    <source>
        <dbReference type="Pfam" id="PF25355"/>
    </source>
</evidence>
<dbReference type="Proteomes" id="UP000593818">
    <property type="component" value="Chromosome"/>
</dbReference>
<evidence type="ECO:0000313" key="3">
    <source>
        <dbReference type="Proteomes" id="UP000593818"/>
    </source>
</evidence>
<gene>
    <name evidence="2" type="ORF">INP59_14750</name>
</gene>
<dbReference type="InterPro" id="IPR057204">
    <property type="entry name" value="DUF7882"/>
</dbReference>
<evidence type="ECO:0000313" key="2">
    <source>
        <dbReference type="EMBL" id="QOV97226.1"/>
    </source>
</evidence>
<sequence length="115" mass="12980">MAHILYNGGSATLHFADNRIPAYLQAVTAQRFADGAGFFVTSKGYDKDANEATTSYWFHPSIPIQFVYDEGDEQVVLEDDKLHWYVFMARSEFGIMLNGTVEDHPYQFDTGASDE</sequence>
<feature type="domain" description="DUF7882" evidence="1">
    <location>
        <begin position="1"/>
        <end position="96"/>
    </location>
</feature>
<proteinExistence type="predicted"/>
<organism evidence="2 3">
    <name type="scientific">Rhodococcus pyridinivorans</name>
    <dbReference type="NCBI Taxonomy" id="103816"/>
    <lineage>
        <taxon>Bacteria</taxon>
        <taxon>Bacillati</taxon>
        <taxon>Actinomycetota</taxon>
        <taxon>Actinomycetes</taxon>
        <taxon>Mycobacteriales</taxon>
        <taxon>Nocardiaceae</taxon>
        <taxon>Rhodococcus</taxon>
    </lineage>
</organism>